<dbReference type="GO" id="GO:0033314">
    <property type="term" value="P:mitotic DNA replication checkpoint signaling"/>
    <property type="evidence" value="ECO:0007669"/>
    <property type="project" value="TreeGrafter"/>
</dbReference>
<dbReference type="Proteomes" id="UP000002748">
    <property type="component" value="Unassembled WGS sequence"/>
</dbReference>
<dbReference type="AlphaFoldDB" id="J4UBC8"/>
<evidence type="ECO:0000256" key="5">
    <source>
        <dbReference type="ARBA" id="ARBA00023242"/>
    </source>
</evidence>
<keyword evidence="5" id="KW-0539">Nucleus</keyword>
<name>J4UBC8_TRIAS</name>
<dbReference type="KEGG" id="tasa:A1Q1_02849"/>
<dbReference type="EMBL" id="ALBS01000211">
    <property type="protein sequence ID" value="EJT48145.1"/>
    <property type="molecule type" value="Genomic_DNA"/>
</dbReference>
<comment type="caution">
    <text evidence="7">The sequence shown here is derived from an EMBL/GenBank/DDBJ whole genome shotgun (WGS) entry which is preliminary data.</text>
</comment>
<feature type="region of interest" description="Disordered" evidence="6">
    <location>
        <begin position="52"/>
        <end position="225"/>
    </location>
</feature>
<comment type="subcellular location">
    <subcellularLocation>
        <location evidence="1">Nucleus</location>
    </subcellularLocation>
</comment>
<organism evidence="7 8">
    <name type="scientific">Trichosporon asahii var. asahii (strain ATCC 90039 / CBS 2479 / JCM 2466 / KCTC 7840 / NBRC 103889/ NCYC 2677 / UAMH 7654)</name>
    <name type="common">Yeast</name>
    <dbReference type="NCBI Taxonomy" id="1186058"/>
    <lineage>
        <taxon>Eukaryota</taxon>
        <taxon>Fungi</taxon>
        <taxon>Dikarya</taxon>
        <taxon>Basidiomycota</taxon>
        <taxon>Agaricomycotina</taxon>
        <taxon>Tremellomycetes</taxon>
        <taxon>Trichosporonales</taxon>
        <taxon>Trichosporonaceae</taxon>
        <taxon>Trichosporon</taxon>
    </lineage>
</organism>
<reference evidence="7 8" key="1">
    <citation type="journal article" date="2012" name="Eukaryot. Cell">
        <title>Draft genome sequence of CBS 2479, the standard type strain of Trichosporon asahii.</title>
        <authorList>
            <person name="Yang R.Y."/>
            <person name="Li H.T."/>
            <person name="Zhu H."/>
            <person name="Zhou G.P."/>
            <person name="Wang M."/>
            <person name="Wang L."/>
        </authorList>
    </citation>
    <scope>NUCLEOTIDE SEQUENCE [LARGE SCALE GENOMIC DNA]</scope>
    <source>
        <strain evidence="8">ATCC 90039 / CBS 2479 / JCM 2466 / KCTC 7840 / NCYC 2677 / UAMH 7654</strain>
    </source>
</reference>
<dbReference type="GO" id="GO:0033260">
    <property type="term" value="P:nuclear DNA replication"/>
    <property type="evidence" value="ECO:0007669"/>
    <property type="project" value="TreeGrafter"/>
</dbReference>
<feature type="compositionally biased region" description="Basic and acidic residues" evidence="6">
    <location>
        <begin position="58"/>
        <end position="68"/>
    </location>
</feature>
<dbReference type="VEuPathDB" id="FungiDB:A1Q1_02849"/>
<sequence>MDAKALLRAQKAAAKVQHPYASYNASGQLRCIVCAVPADRKVKQWDAHLLTKQHRQSVQRERAEEAKRAAAAAKRKQAAEPEPETAKRQRVTEPEPEEEEDDRLSLPPGFFSSGNGPSVAEDDEQESSAPPPKEEKKGDAELDAFLASLNDVDDAPAPTAAEQGETAKTKATKKRRVGYKESEEDGVASISAAPVLIQRNEAGEEKEPTPEPEETEQERRERLAREEKEEIIARLEEEQRAQEDADNRVLALKARMEALKKKREAKKAKA</sequence>
<accession>J4UBC8</accession>
<keyword evidence="4" id="KW-0862">Zinc</keyword>
<dbReference type="PANTHER" id="PTHR13278:SF0">
    <property type="entry name" value="ZINC FINGER PROTEIN 830"/>
    <property type="match status" value="1"/>
</dbReference>
<dbReference type="RefSeq" id="XP_014179553.1">
    <property type="nucleotide sequence ID" value="XM_014324078.1"/>
</dbReference>
<dbReference type="OrthoDB" id="77607at2759"/>
<evidence type="ECO:0000313" key="7">
    <source>
        <dbReference type="EMBL" id="EJT48145.1"/>
    </source>
</evidence>
<protein>
    <recommendedName>
        <fullName evidence="9">Zinc finger protein 830</fullName>
    </recommendedName>
</protein>
<keyword evidence="2" id="KW-0479">Metal-binding</keyword>
<feature type="compositionally biased region" description="Basic and acidic residues" evidence="6">
    <location>
        <begin position="84"/>
        <end position="93"/>
    </location>
</feature>
<dbReference type="GO" id="GO:0003676">
    <property type="term" value="F:nucleic acid binding"/>
    <property type="evidence" value="ECO:0007669"/>
    <property type="project" value="InterPro"/>
</dbReference>
<dbReference type="InterPro" id="IPR040050">
    <property type="entry name" value="ZNF830-like"/>
</dbReference>
<dbReference type="GO" id="GO:0044773">
    <property type="term" value="P:mitotic DNA damage checkpoint signaling"/>
    <property type="evidence" value="ECO:0007669"/>
    <property type="project" value="TreeGrafter"/>
</dbReference>
<evidence type="ECO:0000256" key="3">
    <source>
        <dbReference type="ARBA" id="ARBA00022771"/>
    </source>
</evidence>
<dbReference type="PANTHER" id="PTHR13278">
    <property type="entry name" value="ZINC FINGER PROTEIN 830"/>
    <property type="match status" value="1"/>
</dbReference>
<proteinExistence type="predicted"/>
<dbReference type="GeneID" id="25986362"/>
<keyword evidence="3" id="KW-0863">Zinc-finger</keyword>
<evidence type="ECO:0000313" key="8">
    <source>
        <dbReference type="Proteomes" id="UP000002748"/>
    </source>
</evidence>
<gene>
    <name evidence="7" type="ORF">A1Q1_02849</name>
</gene>
<dbReference type="GO" id="GO:0008270">
    <property type="term" value="F:zinc ion binding"/>
    <property type="evidence" value="ECO:0007669"/>
    <property type="project" value="UniProtKB-KW"/>
</dbReference>
<dbReference type="GO" id="GO:0005681">
    <property type="term" value="C:spliceosomal complex"/>
    <property type="evidence" value="ECO:0007669"/>
    <property type="project" value="InterPro"/>
</dbReference>
<evidence type="ECO:0000256" key="1">
    <source>
        <dbReference type="ARBA" id="ARBA00004123"/>
    </source>
</evidence>
<evidence type="ECO:0000256" key="2">
    <source>
        <dbReference type="ARBA" id="ARBA00022723"/>
    </source>
</evidence>
<evidence type="ECO:0008006" key="9">
    <source>
        <dbReference type="Google" id="ProtNLM"/>
    </source>
</evidence>
<evidence type="ECO:0000256" key="4">
    <source>
        <dbReference type="ARBA" id="ARBA00022833"/>
    </source>
</evidence>
<dbReference type="HOGENOM" id="CLU_041821_1_0_1"/>
<evidence type="ECO:0000256" key="6">
    <source>
        <dbReference type="SAM" id="MobiDB-lite"/>
    </source>
</evidence>